<sequence length="62" mass="7047">MFALLLRSEAFSFKLLGIFVNISNKNPRLHKAGGTLHNIFKTIAKKNNQPVTFPFQPYSKIV</sequence>
<dbReference type="EMBL" id="JRLW01000020">
    <property type="protein sequence ID" value="KGO87187.1"/>
    <property type="molecule type" value="Genomic_DNA"/>
</dbReference>
<proteinExistence type="predicted"/>
<evidence type="ECO:0000313" key="2">
    <source>
        <dbReference type="Proteomes" id="UP000030121"/>
    </source>
</evidence>
<reference evidence="1 2" key="1">
    <citation type="submission" date="2013-09" db="EMBL/GenBank/DDBJ databases">
        <authorList>
            <person name="Zeng Z."/>
            <person name="Chen C."/>
        </authorList>
    </citation>
    <scope>NUCLEOTIDE SEQUENCE [LARGE SCALE GENOMIC DNA]</scope>
    <source>
        <strain evidence="1 2">GH29-5</strain>
    </source>
</reference>
<organism evidence="1 2">
    <name type="scientific">Flavobacterium suncheonense GH29-5 = DSM 17707</name>
    <dbReference type="NCBI Taxonomy" id="1121899"/>
    <lineage>
        <taxon>Bacteria</taxon>
        <taxon>Pseudomonadati</taxon>
        <taxon>Bacteroidota</taxon>
        <taxon>Flavobacteriia</taxon>
        <taxon>Flavobacteriales</taxon>
        <taxon>Flavobacteriaceae</taxon>
        <taxon>Flavobacterium</taxon>
    </lineage>
</organism>
<protein>
    <submittedName>
        <fullName evidence="1">Uncharacterized protein</fullName>
    </submittedName>
</protein>
<dbReference type="Proteomes" id="UP000030121">
    <property type="component" value="Unassembled WGS sequence"/>
</dbReference>
<dbReference type="STRING" id="1121899.GCA_000430025_02722"/>
<dbReference type="AlphaFoldDB" id="A0A0A2M3K1"/>
<name>A0A0A2M3K1_9FLAO</name>
<accession>A0A0A2M3K1</accession>
<keyword evidence="2" id="KW-1185">Reference proteome</keyword>
<evidence type="ECO:0000313" key="1">
    <source>
        <dbReference type="EMBL" id="KGO87187.1"/>
    </source>
</evidence>
<gene>
    <name evidence="1" type="ORF">Q764_13110</name>
</gene>
<comment type="caution">
    <text evidence="1">The sequence shown here is derived from an EMBL/GenBank/DDBJ whole genome shotgun (WGS) entry which is preliminary data.</text>
</comment>